<evidence type="ECO:0000313" key="6">
    <source>
        <dbReference type="EMBL" id="MBY8917332.1"/>
    </source>
</evidence>
<sequence>MLKLSRLRALSIGAAVAIAASATATFAQDVLKFGHVYEASTPYHAAALRAAELLEEATGGRYKMEVFPASQLGKEAALNEALSLGTVDVIYTGVAFLGQSYGPISISDYPFTMRSYEHWKAYVNSDLFDEMSEAYNKVSGNTVAAMTYYGARHVTANKPILSPKDMEGLKIRTPNAPAYQMFPRATGANPTPMAFAEVYLALQQGVVDAQENPLPTIQFKKFYEVQSNINLTGHITNSLATVVSPVTMNKMGDDSTALLEALATVATQTSDEIVASEGELADWFRAQGVTVNEVDRKPFMEAVAPHLTGEDVPWDAAIFERLQAIQE</sequence>
<gene>
    <name evidence="6" type="ORF">KVG22_12085</name>
</gene>
<evidence type="ECO:0000256" key="2">
    <source>
        <dbReference type="ARBA" id="ARBA00009023"/>
    </source>
</evidence>
<organism evidence="6 7">
    <name type="scientific">Nitratireductor rhodophyticola</name>
    <dbReference type="NCBI Taxonomy" id="2854036"/>
    <lineage>
        <taxon>Bacteria</taxon>
        <taxon>Pseudomonadati</taxon>
        <taxon>Pseudomonadota</taxon>
        <taxon>Alphaproteobacteria</taxon>
        <taxon>Hyphomicrobiales</taxon>
        <taxon>Phyllobacteriaceae</taxon>
        <taxon>Nitratireductor</taxon>
    </lineage>
</organism>
<dbReference type="InterPro" id="IPR004682">
    <property type="entry name" value="TRAP_DctP"/>
</dbReference>
<evidence type="ECO:0000256" key="4">
    <source>
        <dbReference type="ARBA" id="ARBA00022729"/>
    </source>
</evidence>
<keyword evidence="3" id="KW-0813">Transport</keyword>
<dbReference type="NCBIfam" id="NF037995">
    <property type="entry name" value="TRAP_S1"/>
    <property type="match status" value="1"/>
</dbReference>
<comment type="similarity">
    <text evidence="2">Belongs to the bacterial solute-binding protein 7 family.</text>
</comment>
<dbReference type="InterPro" id="IPR038404">
    <property type="entry name" value="TRAP_DctP_sf"/>
</dbReference>
<dbReference type="RefSeq" id="WP_065817392.1">
    <property type="nucleotide sequence ID" value="NZ_CBDDPV010000002.1"/>
</dbReference>
<keyword evidence="7" id="KW-1185">Reference proteome</keyword>
<dbReference type="PIRSF" id="PIRSF006470">
    <property type="entry name" value="DctB"/>
    <property type="match status" value="1"/>
</dbReference>
<comment type="caution">
    <text evidence="6">The sequence shown here is derived from an EMBL/GenBank/DDBJ whole genome shotgun (WGS) entry which is preliminary data.</text>
</comment>
<name>A0ABS7RAB3_9HYPH</name>
<dbReference type="InterPro" id="IPR018389">
    <property type="entry name" value="DctP_fam"/>
</dbReference>
<dbReference type="PANTHER" id="PTHR33376">
    <property type="match status" value="1"/>
</dbReference>
<feature type="signal peptide" evidence="5">
    <location>
        <begin position="1"/>
        <end position="27"/>
    </location>
</feature>
<proteinExistence type="inferred from homology"/>
<dbReference type="EMBL" id="JAHSQO010000003">
    <property type="protein sequence ID" value="MBY8917332.1"/>
    <property type="molecule type" value="Genomic_DNA"/>
</dbReference>
<dbReference type="CDD" id="cd13672">
    <property type="entry name" value="PBP2_TRAP_Siap"/>
    <property type="match status" value="1"/>
</dbReference>
<evidence type="ECO:0000256" key="5">
    <source>
        <dbReference type="SAM" id="SignalP"/>
    </source>
</evidence>
<dbReference type="Proteomes" id="UP000777661">
    <property type="component" value="Unassembled WGS sequence"/>
</dbReference>
<dbReference type="Gene3D" id="3.40.190.170">
    <property type="entry name" value="Bacterial extracellular solute-binding protein, family 7"/>
    <property type="match status" value="1"/>
</dbReference>
<feature type="chain" id="PRO_5047058307" evidence="5">
    <location>
        <begin position="28"/>
        <end position="327"/>
    </location>
</feature>
<dbReference type="NCBIfam" id="TIGR00787">
    <property type="entry name" value="dctP"/>
    <property type="match status" value="1"/>
</dbReference>
<protein>
    <submittedName>
        <fullName evidence="6">Sialic acid TRAP transporter substrate-binding protein SiaP</fullName>
    </submittedName>
</protein>
<evidence type="ECO:0000256" key="3">
    <source>
        <dbReference type="ARBA" id="ARBA00022448"/>
    </source>
</evidence>
<dbReference type="PANTHER" id="PTHR33376:SF4">
    <property type="entry name" value="SIALIC ACID-BINDING PERIPLASMIC PROTEIN SIAP"/>
    <property type="match status" value="1"/>
</dbReference>
<evidence type="ECO:0000313" key="7">
    <source>
        <dbReference type="Proteomes" id="UP000777661"/>
    </source>
</evidence>
<accession>A0ABS7RAB3</accession>
<comment type="subcellular location">
    <subcellularLocation>
        <location evidence="1">Cell envelope</location>
    </subcellularLocation>
</comment>
<keyword evidence="4 5" id="KW-0732">Signal</keyword>
<reference evidence="6 7" key="1">
    <citation type="submission" date="2021-06" db="EMBL/GenBank/DDBJ databases">
        <title>Nitratireductor porphyridii sp. nov., isolated from a small marine red alga, Porphyridium purpureum in South Korea.</title>
        <authorList>
            <person name="Kim K.H."/>
            <person name="Kristyanto S."/>
            <person name="Jeon C.O."/>
        </authorList>
    </citation>
    <scope>NUCLEOTIDE SEQUENCE [LARGE SCALE GENOMIC DNA]</scope>
    <source>
        <strain evidence="6 7">R6</strain>
    </source>
</reference>
<dbReference type="Pfam" id="PF03480">
    <property type="entry name" value="DctP"/>
    <property type="match status" value="1"/>
</dbReference>
<evidence type="ECO:0000256" key="1">
    <source>
        <dbReference type="ARBA" id="ARBA00004196"/>
    </source>
</evidence>